<sequence>MAIRWFNVIGFVMLFSTLFFNEVVYLNVWYDFNLSTIFPAIIYLAVGIWLSLRGEPTYQEARI</sequence>
<evidence type="ECO:0000313" key="3">
    <source>
        <dbReference type="Proteomes" id="UP000199032"/>
    </source>
</evidence>
<keyword evidence="3" id="KW-1185">Reference proteome</keyword>
<keyword evidence="1" id="KW-0812">Transmembrane</keyword>
<reference evidence="2 3" key="1">
    <citation type="submission" date="2015-10" db="EMBL/GenBank/DDBJ databases">
        <authorList>
            <person name="Gilbert D.G."/>
        </authorList>
    </citation>
    <scope>NUCLEOTIDE SEQUENCE [LARGE SCALE GENOMIC DNA]</scope>
    <source>
        <strain evidence="2">COMA1</strain>
    </source>
</reference>
<keyword evidence="1" id="KW-0472">Membrane</keyword>
<dbReference type="EMBL" id="CZQA01000008">
    <property type="protein sequence ID" value="CUS36005.1"/>
    <property type="molecule type" value="Genomic_DNA"/>
</dbReference>
<feature type="transmembrane region" description="Helical" evidence="1">
    <location>
        <begin position="5"/>
        <end position="26"/>
    </location>
</feature>
<evidence type="ECO:0000256" key="1">
    <source>
        <dbReference type="SAM" id="Phobius"/>
    </source>
</evidence>
<dbReference type="AlphaFoldDB" id="A0A0S4LEM7"/>
<evidence type="ECO:0000313" key="2">
    <source>
        <dbReference type="EMBL" id="CUS36005.1"/>
    </source>
</evidence>
<dbReference type="STRING" id="1742972.COMA1_20590"/>
<protein>
    <submittedName>
        <fullName evidence="2">Uncharacterized protein</fullName>
    </submittedName>
</protein>
<name>A0A0S4LEM7_9BACT</name>
<keyword evidence="1" id="KW-1133">Transmembrane helix</keyword>
<gene>
    <name evidence="2" type="ORF">COMA1_20590</name>
</gene>
<organism evidence="2 3">
    <name type="scientific">Candidatus Nitrospira nitrosa</name>
    <dbReference type="NCBI Taxonomy" id="1742972"/>
    <lineage>
        <taxon>Bacteria</taxon>
        <taxon>Pseudomonadati</taxon>
        <taxon>Nitrospirota</taxon>
        <taxon>Nitrospiria</taxon>
        <taxon>Nitrospirales</taxon>
        <taxon>Nitrospiraceae</taxon>
        <taxon>Nitrospira</taxon>
    </lineage>
</organism>
<proteinExistence type="predicted"/>
<accession>A0A0S4LEM7</accession>
<dbReference type="Proteomes" id="UP000199032">
    <property type="component" value="Unassembled WGS sequence"/>
</dbReference>
<feature type="transmembrane region" description="Helical" evidence="1">
    <location>
        <begin position="32"/>
        <end position="52"/>
    </location>
</feature>